<dbReference type="GO" id="GO:0008654">
    <property type="term" value="P:phospholipid biosynthetic process"/>
    <property type="evidence" value="ECO:0007669"/>
    <property type="project" value="InterPro"/>
</dbReference>
<feature type="transmembrane region" description="Helical" evidence="9">
    <location>
        <begin position="12"/>
        <end position="33"/>
    </location>
</feature>
<keyword evidence="6 9" id="KW-0472">Membrane</keyword>
<keyword evidence="5" id="KW-0443">Lipid metabolism</keyword>
<dbReference type="PANTHER" id="PTHR15362:SF13">
    <property type="entry name" value="SI:CH1073-145M9.1"/>
    <property type="match status" value="1"/>
</dbReference>
<feature type="transmembrane region" description="Helical" evidence="9">
    <location>
        <begin position="39"/>
        <end position="58"/>
    </location>
</feature>
<dbReference type="OrthoDB" id="10251079at2759"/>
<dbReference type="InterPro" id="IPR048254">
    <property type="entry name" value="CDP_ALCOHOL_P_TRANSF_CS"/>
</dbReference>
<dbReference type="AlphaFoldDB" id="A0A8J2RU16"/>
<organism evidence="10 11">
    <name type="scientific">Daphnia galeata</name>
    <dbReference type="NCBI Taxonomy" id="27404"/>
    <lineage>
        <taxon>Eukaryota</taxon>
        <taxon>Metazoa</taxon>
        <taxon>Ecdysozoa</taxon>
        <taxon>Arthropoda</taxon>
        <taxon>Crustacea</taxon>
        <taxon>Branchiopoda</taxon>
        <taxon>Diplostraca</taxon>
        <taxon>Cladocera</taxon>
        <taxon>Anomopoda</taxon>
        <taxon>Daphniidae</taxon>
        <taxon>Daphnia</taxon>
    </lineage>
</organism>
<evidence type="ECO:0000256" key="3">
    <source>
        <dbReference type="ARBA" id="ARBA00022692"/>
    </source>
</evidence>
<feature type="transmembrane region" description="Helical" evidence="9">
    <location>
        <begin position="170"/>
        <end position="196"/>
    </location>
</feature>
<evidence type="ECO:0000256" key="4">
    <source>
        <dbReference type="ARBA" id="ARBA00022989"/>
    </source>
</evidence>
<dbReference type="GO" id="GO:0016780">
    <property type="term" value="F:phosphotransferase activity, for other substituted phosphate groups"/>
    <property type="evidence" value="ECO:0007669"/>
    <property type="project" value="InterPro"/>
</dbReference>
<evidence type="ECO:0000256" key="9">
    <source>
        <dbReference type="SAM" id="Phobius"/>
    </source>
</evidence>
<name>A0A8J2RU16_9CRUS</name>
<dbReference type="InterPro" id="IPR043130">
    <property type="entry name" value="CDP-OH_PTrfase_TM_dom"/>
</dbReference>
<evidence type="ECO:0000313" key="11">
    <source>
        <dbReference type="Proteomes" id="UP000789390"/>
    </source>
</evidence>
<dbReference type="PROSITE" id="PS00379">
    <property type="entry name" value="CDP_ALCOHOL_P_TRANSF"/>
    <property type="match status" value="1"/>
</dbReference>
<dbReference type="GO" id="GO:0016020">
    <property type="term" value="C:membrane"/>
    <property type="evidence" value="ECO:0007669"/>
    <property type="project" value="UniProtKB-SubCell"/>
</dbReference>
<proteinExistence type="inferred from homology"/>
<dbReference type="Gene3D" id="1.20.120.1760">
    <property type="match status" value="1"/>
</dbReference>
<dbReference type="EMBL" id="CAKKLH010000223">
    <property type="protein sequence ID" value="CAH0106330.1"/>
    <property type="molecule type" value="Genomic_DNA"/>
</dbReference>
<dbReference type="InterPro" id="IPR000462">
    <property type="entry name" value="CDP-OH_P_trans"/>
</dbReference>
<gene>
    <name evidence="10" type="ORF">DGAL_LOCUS9484</name>
</gene>
<dbReference type="PANTHER" id="PTHR15362">
    <property type="entry name" value="PHOSPHATIDYLINOSITOL SYNTHASE"/>
    <property type="match status" value="1"/>
</dbReference>
<dbReference type="Proteomes" id="UP000789390">
    <property type="component" value="Unassembled WGS sequence"/>
</dbReference>
<dbReference type="Pfam" id="PF01066">
    <property type="entry name" value="CDP-OH_P_transf"/>
    <property type="match status" value="1"/>
</dbReference>
<comment type="similarity">
    <text evidence="8">Belongs to the CDP-alcohol phosphatidyltransferase class-I family.</text>
</comment>
<evidence type="ECO:0008006" key="12">
    <source>
        <dbReference type="Google" id="ProtNLM"/>
    </source>
</evidence>
<evidence type="ECO:0000256" key="1">
    <source>
        <dbReference type="ARBA" id="ARBA00004141"/>
    </source>
</evidence>
<evidence type="ECO:0000256" key="5">
    <source>
        <dbReference type="ARBA" id="ARBA00023098"/>
    </source>
</evidence>
<reference evidence="10" key="1">
    <citation type="submission" date="2021-11" db="EMBL/GenBank/DDBJ databases">
        <authorList>
            <person name="Schell T."/>
        </authorList>
    </citation>
    <scope>NUCLEOTIDE SEQUENCE</scope>
    <source>
        <strain evidence="10">M5</strain>
    </source>
</reference>
<evidence type="ECO:0000256" key="6">
    <source>
        <dbReference type="ARBA" id="ARBA00023136"/>
    </source>
</evidence>
<keyword evidence="11" id="KW-1185">Reference proteome</keyword>
<protein>
    <recommendedName>
        <fullName evidence="12">CDP-diacylglycerol--inositol 3-phosphatidyltransferase</fullName>
    </recommendedName>
</protein>
<accession>A0A8J2RU16</accession>
<comment type="caution">
    <text evidence="10">The sequence shown here is derived from an EMBL/GenBank/DDBJ whole genome shotgun (WGS) entry which is preliminary data.</text>
</comment>
<keyword evidence="4 9" id="KW-1133">Transmembrane helix</keyword>
<keyword evidence="2 8" id="KW-0808">Transferase</keyword>
<keyword evidence="7" id="KW-1208">Phospholipid metabolism</keyword>
<comment type="subcellular location">
    <subcellularLocation>
        <location evidence="1">Membrane</location>
        <topology evidence="1">Multi-pass membrane protein</topology>
    </subcellularLocation>
</comment>
<sequence length="215" mass="24351">MESHSQLNIAIPLYVPNVIGYMRLILIVTGHLIKDESPITAMLFYAIFAALDGIDGWVARKLNQCSSFGAWLDVIVDNIGRTLIWSNFKWGVVISNLEWITYVCNHCHGAGWRQHLSNDSFGNAPNYVNRVMAKNFKTPYGILAIGGLHVLPIWMFGWKYNVFETHFSFLPQWITLSGLIILISGRILCAMVELWCIKVHIKCLLMDGNGNIKPK</sequence>
<evidence type="ECO:0000313" key="10">
    <source>
        <dbReference type="EMBL" id="CAH0106330.1"/>
    </source>
</evidence>
<evidence type="ECO:0000256" key="7">
    <source>
        <dbReference type="ARBA" id="ARBA00023264"/>
    </source>
</evidence>
<evidence type="ECO:0000256" key="2">
    <source>
        <dbReference type="ARBA" id="ARBA00022679"/>
    </source>
</evidence>
<feature type="transmembrane region" description="Helical" evidence="9">
    <location>
        <begin position="140"/>
        <end position="158"/>
    </location>
</feature>
<keyword evidence="3 9" id="KW-0812">Transmembrane</keyword>
<evidence type="ECO:0000256" key="8">
    <source>
        <dbReference type="RuleBase" id="RU003750"/>
    </source>
</evidence>